<protein>
    <recommendedName>
        <fullName evidence="3">DUF3789 domain-containing protein</fullName>
    </recommendedName>
</protein>
<reference evidence="1 2" key="1">
    <citation type="submission" date="2015-09" db="EMBL/GenBank/DDBJ databases">
        <authorList>
            <consortium name="Pathogen Informatics"/>
        </authorList>
    </citation>
    <scope>NUCLEOTIDE SEQUENCE [LARGE SCALE GENOMIC DNA]</scope>
    <source>
        <strain evidence="1 2">2789STDY5608891</strain>
    </source>
</reference>
<dbReference type="STRING" id="39490.ERS852448_01801"/>
<evidence type="ECO:0000313" key="1">
    <source>
        <dbReference type="EMBL" id="CUN08497.1"/>
    </source>
</evidence>
<dbReference type="Proteomes" id="UP000095492">
    <property type="component" value="Unassembled WGS sequence"/>
</dbReference>
<dbReference type="EMBL" id="CYYA01000011">
    <property type="protein sequence ID" value="CUN08497.1"/>
    <property type="molecule type" value="Genomic_DNA"/>
</dbReference>
<evidence type="ECO:0008006" key="3">
    <source>
        <dbReference type="Google" id="ProtNLM"/>
    </source>
</evidence>
<dbReference type="RefSeq" id="WP_080656577.1">
    <property type="nucleotide sequence ID" value="NZ_CP173382.1"/>
</dbReference>
<dbReference type="Pfam" id="PF12664">
    <property type="entry name" value="DUF3789"/>
    <property type="match status" value="1"/>
</dbReference>
<dbReference type="GeneID" id="97392614"/>
<name>A0A173U2G4_EUBRA</name>
<dbReference type="InterPro" id="IPR024522">
    <property type="entry name" value="DUF3789"/>
</dbReference>
<dbReference type="OrthoDB" id="1975293at2"/>
<evidence type="ECO:0000313" key="2">
    <source>
        <dbReference type="Proteomes" id="UP000095492"/>
    </source>
</evidence>
<sequence length="30" mass="3238">MKKMILFVAGIFVGSAVGVIAMCILQVNRK</sequence>
<accession>A0A173U2G4</accession>
<gene>
    <name evidence="1" type="ORF">ERS852448_01801</name>
</gene>
<dbReference type="AlphaFoldDB" id="A0A173U2G4"/>
<organism evidence="1 2">
    <name type="scientific">Eubacterium ramulus</name>
    <dbReference type="NCBI Taxonomy" id="39490"/>
    <lineage>
        <taxon>Bacteria</taxon>
        <taxon>Bacillati</taxon>
        <taxon>Bacillota</taxon>
        <taxon>Clostridia</taxon>
        <taxon>Eubacteriales</taxon>
        <taxon>Eubacteriaceae</taxon>
        <taxon>Eubacterium</taxon>
    </lineage>
</organism>
<proteinExistence type="predicted"/>